<accession>A0A2G9TY18</accession>
<protein>
    <submittedName>
        <fullName evidence="2">Uncharacterized protein</fullName>
    </submittedName>
</protein>
<evidence type="ECO:0000313" key="2">
    <source>
        <dbReference type="EMBL" id="PIO62835.1"/>
    </source>
</evidence>
<feature type="region of interest" description="Disordered" evidence="1">
    <location>
        <begin position="52"/>
        <end position="71"/>
    </location>
</feature>
<reference evidence="2 3" key="1">
    <citation type="submission" date="2015-09" db="EMBL/GenBank/DDBJ databases">
        <title>Draft genome of the parasitic nematode Teladorsagia circumcincta isolate WARC Sus (inbred).</title>
        <authorList>
            <person name="Mitreva M."/>
        </authorList>
    </citation>
    <scope>NUCLEOTIDE SEQUENCE [LARGE SCALE GENOMIC DNA]</scope>
    <source>
        <strain evidence="2 3">S</strain>
    </source>
</reference>
<name>A0A2G9TY18_TELCI</name>
<organism evidence="2 3">
    <name type="scientific">Teladorsagia circumcincta</name>
    <name type="common">Brown stomach worm</name>
    <name type="synonym">Ostertagia circumcincta</name>
    <dbReference type="NCBI Taxonomy" id="45464"/>
    <lineage>
        <taxon>Eukaryota</taxon>
        <taxon>Metazoa</taxon>
        <taxon>Ecdysozoa</taxon>
        <taxon>Nematoda</taxon>
        <taxon>Chromadorea</taxon>
        <taxon>Rhabditida</taxon>
        <taxon>Rhabditina</taxon>
        <taxon>Rhabditomorpha</taxon>
        <taxon>Strongyloidea</taxon>
        <taxon>Trichostrongylidae</taxon>
        <taxon>Teladorsagia</taxon>
    </lineage>
</organism>
<evidence type="ECO:0000256" key="1">
    <source>
        <dbReference type="SAM" id="MobiDB-lite"/>
    </source>
</evidence>
<sequence length="98" mass="10716">MSSQAVDITAEGSESSIEHLAAEPDDVLDKMDKKLASVLNNTNTMPSVAKRTLANNLKRKPEAPPCEDNQNKKLKSKVLSIISSNRFSMVLDASKLFL</sequence>
<dbReference type="Proteomes" id="UP000230423">
    <property type="component" value="Unassembled WGS sequence"/>
</dbReference>
<dbReference type="AlphaFoldDB" id="A0A2G9TY18"/>
<evidence type="ECO:0000313" key="3">
    <source>
        <dbReference type="Proteomes" id="UP000230423"/>
    </source>
</evidence>
<gene>
    <name evidence="2" type="ORF">TELCIR_15590</name>
</gene>
<proteinExistence type="predicted"/>
<dbReference type="EMBL" id="KZ351606">
    <property type="protein sequence ID" value="PIO62835.1"/>
    <property type="molecule type" value="Genomic_DNA"/>
</dbReference>
<keyword evidence="3" id="KW-1185">Reference proteome</keyword>